<dbReference type="RefSeq" id="WP_123201487.1">
    <property type="nucleotide sequence ID" value="NZ_RJMB01000011.1"/>
</dbReference>
<feature type="region of interest" description="Disordered" evidence="1">
    <location>
        <begin position="50"/>
        <end position="79"/>
    </location>
</feature>
<feature type="compositionally biased region" description="Basic and acidic residues" evidence="1">
    <location>
        <begin position="59"/>
        <end position="69"/>
    </location>
</feature>
<sequence length="79" mass="8392">MSEHSSRAREISDFIDALRHRSDNPTGGGASADLLAWKASLLGRIAADSADPEAQQVADHARAQLDHARNTTTESGGDH</sequence>
<proteinExistence type="predicted"/>
<reference evidence="2 3" key="1">
    <citation type="submission" date="2018-11" db="EMBL/GenBank/DDBJ databases">
        <title>The genome draft of YIM 96095.</title>
        <authorList>
            <person name="Tang S.-K."/>
            <person name="Chunyu W.-X."/>
            <person name="Feng Y.-Z."/>
        </authorList>
    </citation>
    <scope>NUCLEOTIDE SEQUENCE [LARGE SCALE GENOMIC DNA]</scope>
    <source>
        <strain evidence="2 3">YIM 96095</strain>
    </source>
</reference>
<protein>
    <submittedName>
        <fullName evidence="2">Uncharacterized protein</fullName>
    </submittedName>
</protein>
<gene>
    <name evidence="2" type="ORF">EFW17_12205</name>
</gene>
<organism evidence="2 3">
    <name type="scientific">Halostreptopolyspora alba</name>
    <dbReference type="NCBI Taxonomy" id="2487137"/>
    <lineage>
        <taxon>Bacteria</taxon>
        <taxon>Bacillati</taxon>
        <taxon>Actinomycetota</taxon>
        <taxon>Actinomycetes</taxon>
        <taxon>Streptosporangiales</taxon>
        <taxon>Nocardiopsidaceae</taxon>
        <taxon>Halostreptopolyspora</taxon>
    </lineage>
</organism>
<dbReference type="EMBL" id="RJMB01000011">
    <property type="protein sequence ID" value="RNL84316.1"/>
    <property type="molecule type" value="Genomic_DNA"/>
</dbReference>
<feature type="compositionally biased region" description="Polar residues" evidence="1">
    <location>
        <begin position="70"/>
        <end position="79"/>
    </location>
</feature>
<dbReference type="AlphaFoldDB" id="A0A3N0E8Z9"/>
<dbReference type="Proteomes" id="UP000269198">
    <property type="component" value="Unassembled WGS sequence"/>
</dbReference>
<dbReference type="OrthoDB" id="3436988at2"/>
<evidence type="ECO:0000256" key="1">
    <source>
        <dbReference type="SAM" id="MobiDB-lite"/>
    </source>
</evidence>
<evidence type="ECO:0000313" key="2">
    <source>
        <dbReference type="EMBL" id="RNL84316.1"/>
    </source>
</evidence>
<evidence type="ECO:0000313" key="3">
    <source>
        <dbReference type="Proteomes" id="UP000269198"/>
    </source>
</evidence>
<accession>A0A3N0E8Z9</accession>
<comment type="caution">
    <text evidence="2">The sequence shown here is derived from an EMBL/GenBank/DDBJ whole genome shotgun (WGS) entry which is preliminary data.</text>
</comment>
<name>A0A3N0E8Z9_9ACTN</name>
<keyword evidence="3" id="KW-1185">Reference proteome</keyword>